<dbReference type="STRING" id="933084.A0A067QMW5"/>
<dbReference type="GO" id="GO:0006620">
    <property type="term" value="P:post-translational protein targeting to endoplasmic reticulum membrane"/>
    <property type="evidence" value="ECO:0007669"/>
    <property type="project" value="TreeGrafter"/>
</dbReference>
<protein>
    <recommendedName>
        <fullName evidence="3">DUF967 domain protein</fullName>
    </recommendedName>
</protein>
<dbReference type="Pfam" id="PF03928">
    <property type="entry name" value="HbpS-like"/>
    <property type="match status" value="1"/>
</dbReference>
<evidence type="ECO:0000313" key="1">
    <source>
        <dbReference type="EMBL" id="KDQ63941.1"/>
    </source>
</evidence>
<evidence type="ECO:0008006" key="3">
    <source>
        <dbReference type="Google" id="ProtNLM"/>
    </source>
</evidence>
<dbReference type="SUPFAM" id="SSF143744">
    <property type="entry name" value="GlcG-like"/>
    <property type="match status" value="1"/>
</dbReference>
<keyword evidence="2" id="KW-1185">Reference proteome</keyword>
<dbReference type="FunCoup" id="A0A067QMW5">
    <property type="interactions" value="11"/>
</dbReference>
<sequence>MSITPLRAAPTIVAEIKAQEERCIFPSFTAQTAWEVGCLIRTRLQSASHRPAVVNITLANSNQLLFHCATGSGTQADNDQWVARKRRAVLRWGSSTYAMAIGFKHDEAEFRDKFQLGQNAGDYAIHGGGFPVKVKGVEGVVGVIVVSGLTMQEDHEVIVEAIEKYLGKQ</sequence>
<gene>
    <name evidence="1" type="ORF">JAAARDRAFT_187337</name>
</gene>
<name>A0A067QMW5_9AGAM</name>
<dbReference type="GO" id="GO:0072380">
    <property type="term" value="C:TRC complex"/>
    <property type="evidence" value="ECO:0007669"/>
    <property type="project" value="TreeGrafter"/>
</dbReference>
<dbReference type="HOGENOM" id="CLU_101036_1_0_1"/>
<dbReference type="Proteomes" id="UP000027265">
    <property type="component" value="Unassembled WGS sequence"/>
</dbReference>
<accession>A0A067QMW5</accession>
<dbReference type="InterPro" id="IPR010371">
    <property type="entry name" value="YBR137W-like"/>
</dbReference>
<evidence type="ECO:0000313" key="2">
    <source>
        <dbReference type="Proteomes" id="UP000027265"/>
    </source>
</evidence>
<dbReference type="PANTHER" id="PTHR28255">
    <property type="match status" value="1"/>
</dbReference>
<dbReference type="EMBL" id="KL197709">
    <property type="protein sequence ID" value="KDQ63941.1"/>
    <property type="molecule type" value="Genomic_DNA"/>
</dbReference>
<proteinExistence type="predicted"/>
<dbReference type="PIRSF" id="PIRSF008757">
    <property type="entry name" value="UCP008757"/>
    <property type="match status" value="1"/>
</dbReference>
<dbReference type="AlphaFoldDB" id="A0A067QMW5"/>
<reference evidence="2" key="1">
    <citation type="journal article" date="2014" name="Proc. Natl. Acad. Sci. U.S.A.">
        <title>Extensive sampling of basidiomycete genomes demonstrates inadequacy of the white-rot/brown-rot paradigm for wood decay fungi.</title>
        <authorList>
            <person name="Riley R."/>
            <person name="Salamov A.A."/>
            <person name="Brown D.W."/>
            <person name="Nagy L.G."/>
            <person name="Floudas D."/>
            <person name="Held B.W."/>
            <person name="Levasseur A."/>
            <person name="Lombard V."/>
            <person name="Morin E."/>
            <person name="Otillar R."/>
            <person name="Lindquist E.A."/>
            <person name="Sun H."/>
            <person name="LaButti K.M."/>
            <person name="Schmutz J."/>
            <person name="Jabbour D."/>
            <person name="Luo H."/>
            <person name="Baker S.E."/>
            <person name="Pisabarro A.G."/>
            <person name="Walton J.D."/>
            <person name="Blanchette R.A."/>
            <person name="Henrissat B."/>
            <person name="Martin F."/>
            <person name="Cullen D."/>
            <person name="Hibbett D.S."/>
            <person name="Grigoriev I.V."/>
        </authorList>
    </citation>
    <scope>NUCLEOTIDE SEQUENCE [LARGE SCALE GENOMIC DNA]</scope>
    <source>
        <strain evidence="2">MUCL 33604</strain>
    </source>
</reference>
<dbReference type="InterPro" id="IPR005624">
    <property type="entry name" value="PduO/GlcC-like"/>
</dbReference>
<dbReference type="InterPro" id="IPR038084">
    <property type="entry name" value="PduO/GlcC-like_sf"/>
</dbReference>
<dbReference type="NCBIfam" id="NF002696">
    <property type="entry name" value="PRK02487.1-5"/>
    <property type="match status" value="1"/>
</dbReference>
<dbReference type="PANTHER" id="PTHR28255:SF1">
    <property type="entry name" value="UPF0303 PROTEIN YBR137W"/>
    <property type="match status" value="1"/>
</dbReference>
<dbReference type="OrthoDB" id="2209940at2759"/>
<dbReference type="Gene3D" id="3.30.450.150">
    <property type="entry name" value="Haem-degrading domain"/>
    <property type="match status" value="1"/>
</dbReference>
<dbReference type="InParanoid" id="A0A067QMW5"/>
<organism evidence="1 2">
    <name type="scientific">Jaapia argillacea MUCL 33604</name>
    <dbReference type="NCBI Taxonomy" id="933084"/>
    <lineage>
        <taxon>Eukaryota</taxon>
        <taxon>Fungi</taxon>
        <taxon>Dikarya</taxon>
        <taxon>Basidiomycota</taxon>
        <taxon>Agaricomycotina</taxon>
        <taxon>Agaricomycetes</taxon>
        <taxon>Agaricomycetidae</taxon>
        <taxon>Jaapiales</taxon>
        <taxon>Jaapiaceae</taxon>
        <taxon>Jaapia</taxon>
    </lineage>
</organism>